<evidence type="ECO:0000256" key="1">
    <source>
        <dbReference type="ARBA" id="ARBA00004141"/>
    </source>
</evidence>
<evidence type="ECO:0000313" key="8">
    <source>
        <dbReference type="EnsemblPlants" id="KQJ89667"/>
    </source>
</evidence>
<feature type="domain" description="C2" evidence="6">
    <location>
        <begin position="181"/>
        <end position="304"/>
    </location>
</feature>
<dbReference type="SMART" id="SM00239">
    <property type="entry name" value="C2"/>
    <property type="match status" value="3"/>
</dbReference>
<protein>
    <recommendedName>
        <fullName evidence="6">C2 domain-containing protein</fullName>
    </recommendedName>
</protein>
<dbReference type="GO" id="GO:0016020">
    <property type="term" value="C:membrane"/>
    <property type="evidence" value="ECO:0007669"/>
    <property type="project" value="UniProtKB-SubCell"/>
</dbReference>
<dbReference type="Proteomes" id="UP000008810">
    <property type="component" value="Chromosome 4"/>
</dbReference>
<evidence type="ECO:0000256" key="3">
    <source>
        <dbReference type="ARBA" id="ARBA00022737"/>
    </source>
</evidence>
<dbReference type="Pfam" id="PF00168">
    <property type="entry name" value="C2"/>
    <property type="match status" value="3"/>
</dbReference>
<keyword evidence="2" id="KW-0812">Transmembrane</keyword>
<evidence type="ECO:0000259" key="6">
    <source>
        <dbReference type="PROSITE" id="PS50004"/>
    </source>
</evidence>
<dbReference type="Gene3D" id="2.60.40.150">
    <property type="entry name" value="C2 domain"/>
    <property type="match status" value="3"/>
</dbReference>
<dbReference type="OrthoDB" id="67700at2759"/>
<dbReference type="CDD" id="cd04019">
    <property type="entry name" value="C2C_MCTP_PRT_plant"/>
    <property type="match status" value="1"/>
</dbReference>
<dbReference type="InterPro" id="IPR047257">
    <property type="entry name" value="C2B_MCTP_PRT_plant"/>
</dbReference>
<keyword evidence="3" id="KW-0677">Repeat</keyword>
<dbReference type="EMBL" id="CM000883">
    <property type="protein sequence ID" value="KQJ89667.1"/>
    <property type="molecule type" value="Genomic_DNA"/>
</dbReference>
<dbReference type="InterPro" id="IPR035892">
    <property type="entry name" value="C2_domain_sf"/>
</dbReference>
<dbReference type="InParanoid" id="A0A0Q3HNF3"/>
<dbReference type="Gramene" id="KQJ89667">
    <property type="protein sequence ID" value="KQJ89667"/>
    <property type="gene ID" value="BRADI_4g27090v3"/>
</dbReference>
<accession>A0A0Q3HNF3</accession>
<dbReference type="FunFam" id="2.60.40.150:FF:000128">
    <property type="entry name" value="C2 domain-containing protein"/>
    <property type="match status" value="1"/>
</dbReference>
<dbReference type="InterPro" id="IPR000008">
    <property type="entry name" value="C2_dom"/>
</dbReference>
<evidence type="ECO:0000313" key="7">
    <source>
        <dbReference type="EMBL" id="KQJ89667.1"/>
    </source>
</evidence>
<dbReference type="Pfam" id="PF08372">
    <property type="entry name" value="PRT_C"/>
    <property type="match status" value="1"/>
</dbReference>
<dbReference type="InterPro" id="IPR047259">
    <property type="entry name" value="QUIRKY-like"/>
</dbReference>
<comment type="subcellular location">
    <subcellularLocation>
        <location evidence="1">Membrane</location>
        <topology evidence="1">Multi-pass membrane protein</topology>
    </subcellularLocation>
</comment>
<dbReference type="ExpressionAtlas" id="A0A0Q3HNF3">
    <property type="expression patterns" value="baseline"/>
</dbReference>
<dbReference type="SUPFAM" id="SSF49562">
    <property type="entry name" value="C2 domain (Calcium/lipid-binding domain, CaLB)"/>
    <property type="match status" value="3"/>
</dbReference>
<sequence>MQRPRSEEYLLKDTSPHLGGFMAAGDKLTRTYDLVEQMQYLYVHVVKAKDLPFKDLTGSCDPYVEIKLGNYKGITHHMEKNTSPEWNQVFAFPKEHIQSPYVEVVVKDKDLFIQDDFIGRAVFDLSEIPKRVSPDSPLAPEWYSLEGWNGGKFGELMLAVWMGTQADEAFLEAWHSDAATVPSDGLASIRSKVYLNPKLWYLRVNVIEAQDLVLSDKSRCPEVYVKATLGSQSLRTKVSPNKNVNPLWNEDLMFVAAEPFEEHLILSVEDWIAHNKDEILGKAIIPLQNVDRRLDHRPVVSRWCNLEKHVTGDGEKKKKDFKFSSRIHLRISLDGGYHVLDESSYNSSDLRATAKQLWKHWDSYCVAKYGHKWVRTRTIIDSFNPKWNEQYTWDVYDPCTVITIGVFDNCHFQGEKAKGNKDGRIGRKMGEVQLAVRFTCFSLVNMMQLYSQPLLPNMHYIYPLSVPQFNNLRFQATQMVSMRLSRAEPPLRNEVVEYMLDLDSHMWSMRKSKANFFRIVNILSPLVAACKWFDQICTWKNPLTTVLIHVLFMILVVYPELILPTIFMYLFLIGIWYYRWKPTQPPHVDIHLSHAETSEPDETDEELDTFPSRTPDVVKMRYDQLRSISGKVQTIIGDMATQGERLQSLLSWQDPRATAIFMTFCLIAAVVLYLTSFRIVAFFAGLYLLRHPRFRYRLPSAPVNFFRRLPTRTDSMM</sequence>
<keyword evidence="4" id="KW-1133">Transmembrane helix</keyword>
<reference evidence="7" key="2">
    <citation type="submission" date="2017-06" db="EMBL/GenBank/DDBJ databases">
        <title>WGS assembly of Brachypodium distachyon.</title>
        <authorList>
            <consortium name="The International Brachypodium Initiative"/>
            <person name="Lucas S."/>
            <person name="Harmon-Smith M."/>
            <person name="Lail K."/>
            <person name="Tice H."/>
            <person name="Grimwood J."/>
            <person name="Bruce D."/>
            <person name="Barry K."/>
            <person name="Shu S."/>
            <person name="Lindquist E."/>
            <person name="Wang M."/>
            <person name="Pitluck S."/>
            <person name="Vogel J.P."/>
            <person name="Garvin D.F."/>
            <person name="Mockler T.C."/>
            <person name="Schmutz J."/>
            <person name="Rokhsar D."/>
            <person name="Bevan M.W."/>
        </authorList>
    </citation>
    <scope>NUCLEOTIDE SEQUENCE</scope>
    <source>
        <strain evidence="7">Bd21</strain>
    </source>
</reference>
<feature type="domain" description="C2" evidence="6">
    <location>
        <begin position="22"/>
        <end position="143"/>
    </location>
</feature>
<dbReference type="FunFam" id="2.60.40.150:FF:000119">
    <property type="entry name" value="C2 domain-containing protein"/>
    <property type="match status" value="1"/>
</dbReference>
<evidence type="ECO:0000256" key="5">
    <source>
        <dbReference type="ARBA" id="ARBA00023136"/>
    </source>
</evidence>
<proteinExistence type="predicted"/>
<keyword evidence="9" id="KW-1185">Reference proteome</keyword>
<dbReference type="CDD" id="cd08378">
    <property type="entry name" value="C2B_MCTP_PRT_plant"/>
    <property type="match status" value="1"/>
</dbReference>
<dbReference type="EnsemblPlants" id="KQJ89667">
    <property type="protein sequence ID" value="KQJ89667"/>
    <property type="gene ID" value="BRADI_4g27090v3"/>
</dbReference>
<dbReference type="STRING" id="15368.A0A0Q3HNF3"/>
<reference evidence="8" key="3">
    <citation type="submission" date="2018-08" db="UniProtKB">
        <authorList>
            <consortium name="EnsemblPlants"/>
        </authorList>
    </citation>
    <scope>IDENTIFICATION</scope>
    <source>
        <strain evidence="8">cv. Bd21</strain>
    </source>
</reference>
<dbReference type="InterPro" id="IPR047258">
    <property type="entry name" value="C2C_MCTP_PRT_plant"/>
</dbReference>
<evidence type="ECO:0000313" key="9">
    <source>
        <dbReference type="Proteomes" id="UP000008810"/>
    </source>
</evidence>
<evidence type="ECO:0000256" key="4">
    <source>
        <dbReference type="ARBA" id="ARBA00022989"/>
    </source>
</evidence>
<name>A0A0Q3HNF3_BRADI</name>
<dbReference type="AlphaFoldDB" id="A0A0Q3HNF3"/>
<keyword evidence="5" id="KW-0472">Membrane</keyword>
<gene>
    <name evidence="7" type="ORF">BRADI_4g27090v3</name>
</gene>
<reference evidence="7 8" key="1">
    <citation type="journal article" date="2010" name="Nature">
        <title>Genome sequencing and analysis of the model grass Brachypodium distachyon.</title>
        <authorList>
            <consortium name="International Brachypodium Initiative"/>
        </authorList>
    </citation>
    <scope>NUCLEOTIDE SEQUENCE [LARGE SCALE GENOMIC DNA]</scope>
    <source>
        <strain evidence="7 8">Bd21</strain>
    </source>
</reference>
<dbReference type="PANTHER" id="PTHR31425">
    <property type="entry name" value="PHOSPHORIBOSYLANTHRANILATE TRANSFERASE ISOFORM 1"/>
    <property type="match status" value="1"/>
</dbReference>
<dbReference type="InterPro" id="IPR013583">
    <property type="entry name" value="MCTP_C"/>
</dbReference>
<feature type="domain" description="C2" evidence="6">
    <location>
        <begin position="321"/>
        <end position="454"/>
    </location>
</feature>
<organism evidence="7">
    <name type="scientific">Brachypodium distachyon</name>
    <name type="common">Purple false brome</name>
    <name type="synonym">Trachynia distachya</name>
    <dbReference type="NCBI Taxonomy" id="15368"/>
    <lineage>
        <taxon>Eukaryota</taxon>
        <taxon>Viridiplantae</taxon>
        <taxon>Streptophyta</taxon>
        <taxon>Embryophyta</taxon>
        <taxon>Tracheophyta</taxon>
        <taxon>Spermatophyta</taxon>
        <taxon>Magnoliopsida</taxon>
        <taxon>Liliopsida</taxon>
        <taxon>Poales</taxon>
        <taxon>Poaceae</taxon>
        <taxon>BOP clade</taxon>
        <taxon>Pooideae</taxon>
        <taxon>Stipodae</taxon>
        <taxon>Brachypodieae</taxon>
        <taxon>Brachypodium</taxon>
    </lineage>
</organism>
<evidence type="ECO:0000256" key="2">
    <source>
        <dbReference type="ARBA" id="ARBA00022692"/>
    </source>
</evidence>
<dbReference type="PANTHER" id="PTHR31425:SF42">
    <property type="entry name" value="C2 DOMAIN-CONTAINING PROTEIN"/>
    <property type="match status" value="1"/>
</dbReference>
<dbReference type="PROSITE" id="PS50004">
    <property type="entry name" value="C2"/>
    <property type="match status" value="3"/>
</dbReference>